<dbReference type="GO" id="GO:0008360">
    <property type="term" value="P:regulation of cell shape"/>
    <property type="evidence" value="ECO:0007669"/>
    <property type="project" value="UniProtKB-KW"/>
</dbReference>
<dbReference type="PATRIC" id="fig|1637645.4.peg.1043"/>
<feature type="binding site" evidence="18">
    <location>
        <begin position="391"/>
        <end position="392"/>
    </location>
    <ligand>
        <name>acetyl-CoA</name>
        <dbReference type="ChEBI" id="CHEBI:57288"/>
    </ligand>
</feature>
<feature type="binding site" evidence="18">
    <location>
        <position position="179"/>
    </location>
    <ligand>
        <name>UDP-N-acetyl-alpha-D-glucosamine</name>
        <dbReference type="ChEBI" id="CHEBI:57705"/>
    </ligand>
</feature>
<dbReference type="OrthoDB" id="9775031at2"/>
<evidence type="ECO:0000256" key="6">
    <source>
        <dbReference type="ARBA" id="ARBA00022695"/>
    </source>
</evidence>
<feature type="binding site" evidence="18">
    <location>
        <position position="149"/>
    </location>
    <ligand>
        <name>UDP-N-acetyl-alpha-D-glucosamine</name>
        <dbReference type="ChEBI" id="CHEBI:57705"/>
    </ligand>
</feature>
<name>A0A0F5YKG7_9CYAN</name>
<dbReference type="GO" id="GO:0043886">
    <property type="term" value="F:structural constituent of carboxysome shell"/>
    <property type="evidence" value="ECO:0007669"/>
    <property type="project" value="UniProtKB-ARBA"/>
</dbReference>
<dbReference type="UniPathway" id="UPA00113">
    <property type="reaction ID" value="UER00532"/>
</dbReference>
<feature type="region of interest" description="Linker" evidence="18">
    <location>
        <begin position="236"/>
        <end position="256"/>
    </location>
</feature>
<dbReference type="GO" id="GO:0006048">
    <property type="term" value="P:UDP-N-acetylglucosamine biosynthetic process"/>
    <property type="evidence" value="ECO:0007669"/>
    <property type="project" value="UniProtKB-UniPathway"/>
</dbReference>
<feature type="binding site" evidence="18">
    <location>
        <position position="112"/>
    </location>
    <ligand>
        <name>Mg(2+)</name>
        <dbReference type="ChEBI" id="CHEBI:18420"/>
    </ligand>
</feature>
<keyword evidence="5 18" id="KW-0808">Transferase</keyword>
<evidence type="ECO:0000256" key="9">
    <source>
        <dbReference type="ARBA" id="ARBA00022842"/>
    </source>
</evidence>
<feature type="binding site" evidence="18">
    <location>
        <begin position="87"/>
        <end position="88"/>
    </location>
    <ligand>
        <name>UDP-N-acetyl-alpha-D-glucosamine</name>
        <dbReference type="ChEBI" id="CHEBI:57705"/>
    </ligand>
</feature>
<dbReference type="CDD" id="cd03353">
    <property type="entry name" value="LbH_GlmU_C"/>
    <property type="match status" value="1"/>
</dbReference>
<dbReference type="SUPFAM" id="SSF51161">
    <property type="entry name" value="Trimeric LpxA-like enzymes"/>
    <property type="match status" value="1"/>
</dbReference>
<protein>
    <recommendedName>
        <fullName evidence="18">Bifunctional protein GlmU</fullName>
    </recommendedName>
    <domain>
        <recommendedName>
            <fullName evidence="18">UDP-N-acetylglucosamine pyrophosphorylase</fullName>
            <ecNumber evidence="18">2.7.7.23</ecNumber>
        </recommendedName>
        <alternativeName>
            <fullName evidence="18">N-acetylglucosamine-1-phosphate uridyltransferase</fullName>
        </alternativeName>
    </domain>
    <domain>
        <recommendedName>
            <fullName evidence="18">Glucosamine-1-phosphate N-acetyltransferase</fullName>
            <ecNumber evidence="18">2.3.1.157</ecNumber>
        </recommendedName>
    </domain>
</protein>
<evidence type="ECO:0000256" key="11">
    <source>
        <dbReference type="ARBA" id="ARBA00022984"/>
    </source>
</evidence>
<evidence type="ECO:0000256" key="4">
    <source>
        <dbReference type="ARBA" id="ARBA00022490"/>
    </source>
</evidence>
<feature type="binding site" evidence="18">
    <location>
        <position position="356"/>
    </location>
    <ligand>
        <name>UDP-N-acetyl-alpha-D-glucosamine</name>
        <dbReference type="ChEBI" id="CHEBI:57705"/>
    </ligand>
</feature>
<keyword evidence="8 18" id="KW-0677">Repeat</keyword>
<comment type="subunit">
    <text evidence="18">Homotrimer.</text>
</comment>
<dbReference type="GO" id="GO:0071555">
    <property type="term" value="P:cell wall organization"/>
    <property type="evidence" value="ECO:0007669"/>
    <property type="project" value="UniProtKB-KW"/>
</dbReference>
<keyword evidence="7 18" id="KW-0479">Metal-binding</keyword>
<dbReference type="HAMAP" id="MF_01631">
    <property type="entry name" value="GlmU"/>
    <property type="match status" value="1"/>
</dbReference>
<dbReference type="PANTHER" id="PTHR43584">
    <property type="entry name" value="NUCLEOTIDYL TRANSFERASE"/>
    <property type="match status" value="1"/>
</dbReference>
<dbReference type="GO" id="GO:0016020">
    <property type="term" value="C:membrane"/>
    <property type="evidence" value="ECO:0007669"/>
    <property type="project" value="GOC"/>
</dbReference>
<feature type="domain" description="MobA-like NTP transferase" evidence="19">
    <location>
        <begin position="5"/>
        <end position="146"/>
    </location>
</feature>
<evidence type="ECO:0000256" key="12">
    <source>
        <dbReference type="ARBA" id="ARBA00023268"/>
    </source>
</evidence>
<feature type="binding site" evidence="18">
    <location>
        <position position="410"/>
    </location>
    <ligand>
        <name>acetyl-CoA</name>
        <dbReference type="ChEBI" id="CHEBI:57288"/>
    </ligand>
</feature>
<dbReference type="CDD" id="cd02540">
    <property type="entry name" value="GT2_GlmU_N_bac"/>
    <property type="match status" value="1"/>
</dbReference>
<feature type="region of interest" description="N-acetyltransferase" evidence="18">
    <location>
        <begin position="257"/>
        <end position="467"/>
    </location>
</feature>
<keyword evidence="10 18" id="KW-0133">Cell shape</keyword>
<dbReference type="UniPathway" id="UPA00973"/>
<reference evidence="20 22" key="1">
    <citation type="submission" date="2015-06" db="EMBL/GenBank/DDBJ databases">
        <title>Draft genome assembly of filamentous brackish cyanobacterium Limnoraphis robusta strain CS-951.</title>
        <authorList>
            <person name="Willis A."/>
            <person name="Parks M."/>
            <person name="Burford M.A."/>
        </authorList>
    </citation>
    <scope>NUCLEOTIDE SEQUENCE [LARGE SCALE GENOMIC DNA]</scope>
    <source>
        <strain evidence="20 22">CS-951</strain>
    </source>
</reference>
<evidence type="ECO:0000256" key="7">
    <source>
        <dbReference type="ARBA" id="ARBA00022723"/>
    </source>
</evidence>
<proteinExistence type="inferred from homology"/>
<dbReference type="InterPro" id="IPR029044">
    <property type="entry name" value="Nucleotide-diphossugar_trans"/>
</dbReference>
<feature type="binding site" evidence="18">
    <location>
        <position position="21"/>
    </location>
    <ligand>
        <name>UDP-N-acetyl-alpha-D-glucosamine</name>
        <dbReference type="ChEBI" id="CHEBI:57705"/>
    </ligand>
</feature>
<dbReference type="InterPro" id="IPR001451">
    <property type="entry name" value="Hexapep"/>
</dbReference>
<evidence type="ECO:0000256" key="18">
    <source>
        <dbReference type="HAMAP-Rule" id="MF_01631"/>
    </source>
</evidence>
<dbReference type="Gene3D" id="2.160.10.10">
    <property type="entry name" value="Hexapeptide repeat proteins"/>
    <property type="match status" value="1"/>
</dbReference>
<comment type="pathway">
    <text evidence="18">Bacterial outer membrane biogenesis; LPS lipid A biosynthesis.</text>
</comment>
<evidence type="ECO:0000256" key="1">
    <source>
        <dbReference type="ARBA" id="ARBA00004496"/>
    </source>
</evidence>
<evidence type="ECO:0000313" key="22">
    <source>
        <dbReference type="Proteomes" id="UP000033607"/>
    </source>
</evidence>
<dbReference type="GO" id="GO:0005737">
    <property type="term" value="C:cytoplasm"/>
    <property type="evidence" value="ECO:0007669"/>
    <property type="project" value="UniProtKB-SubCell"/>
</dbReference>
<dbReference type="InterPro" id="IPR050065">
    <property type="entry name" value="GlmU-like"/>
</dbReference>
<keyword evidence="4 18" id="KW-0963">Cytoplasm</keyword>
<evidence type="ECO:0000256" key="10">
    <source>
        <dbReference type="ARBA" id="ARBA00022960"/>
    </source>
</evidence>
<evidence type="ECO:0000256" key="14">
    <source>
        <dbReference type="ARBA" id="ARBA00023316"/>
    </source>
</evidence>
<dbReference type="SUPFAM" id="SSF53448">
    <property type="entry name" value="Nucleotide-diphospho-sugar transferases"/>
    <property type="match status" value="1"/>
</dbReference>
<dbReference type="Pfam" id="PF12804">
    <property type="entry name" value="NTP_transf_3"/>
    <property type="match status" value="1"/>
</dbReference>
<comment type="pathway">
    <text evidence="18">Nucleotide-sugar biosynthesis; UDP-N-acetyl-alpha-D-glucosamine biosynthesis; UDP-N-acetyl-alpha-D-glucosamine from N-acetyl-alpha-D-glucosamine 1-phosphate: step 1/1.</text>
</comment>
<comment type="cofactor">
    <cofactor evidence="18">
        <name>Mg(2+)</name>
        <dbReference type="ChEBI" id="CHEBI:18420"/>
    </cofactor>
    <text evidence="18">Binds 1 Mg(2+) ion per subunit.</text>
</comment>
<keyword evidence="11 18" id="KW-0573">Peptidoglycan synthesis</keyword>
<dbReference type="Proteomes" id="UP000033607">
    <property type="component" value="Unassembled WGS sequence"/>
</dbReference>
<keyword evidence="12 18" id="KW-0511">Multifunctional enzyme</keyword>
<dbReference type="GO" id="GO:0009245">
    <property type="term" value="P:lipid A biosynthetic process"/>
    <property type="evidence" value="ECO:0007669"/>
    <property type="project" value="UniProtKB-UniRule"/>
</dbReference>
<evidence type="ECO:0000313" key="20">
    <source>
        <dbReference type="EMBL" id="KKD39414.1"/>
    </source>
</evidence>
<feature type="binding site" evidence="18">
    <location>
        <position position="382"/>
    </location>
    <ligand>
        <name>UDP-N-acetyl-alpha-D-glucosamine</name>
        <dbReference type="ChEBI" id="CHEBI:57705"/>
    </ligand>
</feature>
<gene>
    <name evidence="18 20" type="primary">glmU</name>
    <name evidence="20" type="ORF">WN50_03495</name>
    <name evidence="21" type="ORF">WN50_32485</name>
</gene>
<evidence type="ECO:0000256" key="2">
    <source>
        <dbReference type="ARBA" id="ARBA00007707"/>
    </source>
</evidence>
<dbReference type="EC" id="2.3.1.157" evidence="18"/>
<feature type="binding site" evidence="18">
    <location>
        <position position="338"/>
    </location>
    <ligand>
        <name>UDP-N-acetyl-alpha-D-glucosamine</name>
        <dbReference type="ChEBI" id="CHEBI:57705"/>
    </ligand>
</feature>
<keyword evidence="6 18" id="KW-0548">Nucleotidyltransferase</keyword>
<feature type="region of interest" description="Pyrophosphorylase" evidence="18">
    <location>
        <begin position="1"/>
        <end position="235"/>
    </location>
</feature>
<keyword evidence="13 18" id="KW-0012">Acyltransferase</keyword>
<dbReference type="PANTHER" id="PTHR43584:SF3">
    <property type="entry name" value="BIFUNCTIONAL PROTEIN GLMU"/>
    <property type="match status" value="1"/>
</dbReference>
<sequence>MVAVAILAAGRGTRMKSDLPKVLHQLGDRSLVQRVLDSCVGVKPNRRLVIVGYRGDLVQESLRESQSAEDWFSDCPLEFIEQQEQLGTGHAVQQLLPHLKGFSGDLLVLNGDVPLLRPHTLEELLKIHKQNGNAATILTAHLPHPKGYGRVFCDSQNIVNQIVEERDCTDAQRKNHRINAGIYCFNWPQLEKVLPQLTSNNEQKEYYLTDAVFFLNPVMAVDVEDFREILGINNRKNLATAYQVLQEWVKDEWMASGVTLLDPASITIDDTVQLEPDVVIEPQTHLRGNTTIKTGSRIGPGSLIENSQIGKNVTVLFSVVSDSVVADGTRIGPYSHLRGHANVGENCRIGNFVELKKTQLGDRTNVSHLSYLGDATVGNKVNIGAGTITANYDGVNKHQTHIGDRTKTGSNTVLVAPITLGEDVTVAAGSTVTEDVPDDCLVIARERQVVKPGWRMNAEKIEQPKTE</sequence>
<keyword evidence="14 18" id="KW-0961">Cell wall biogenesis/degradation</keyword>
<dbReference type="GO" id="GO:0000287">
    <property type="term" value="F:magnesium ion binding"/>
    <property type="evidence" value="ECO:0007669"/>
    <property type="project" value="UniProtKB-UniRule"/>
</dbReference>
<feature type="binding site" evidence="18">
    <location>
        <position position="82"/>
    </location>
    <ligand>
        <name>UDP-N-acetyl-alpha-D-glucosamine</name>
        <dbReference type="ChEBI" id="CHEBI:57705"/>
    </ligand>
</feature>
<dbReference type="EC" id="2.7.7.23" evidence="18"/>
<dbReference type="GO" id="GO:0019134">
    <property type="term" value="F:glucosamine-1-phosphate N-acetyltransferase activity"/>
    <property type="evidence" value="ECO:0007669"/>
    <property type="project" value="UniProtKB-UniRule"/>
</dbReference>
<evidence type="ECO:0000256" key="17">
    <source>
        <dbReference type="ARBA" id="ARBA00049628"/>
    </source>
</evidence>
<comment type="pathway">
    <text evidence="18">Nucleotide-sugar biosynthesis; UDP-N-acetyl-alpha-D-glucosamine biosynthesis; N-acetyl-alpha-D-glucosamine 1-phosphate from alpha-D-glucosamine 6-phosphate (route II): step 2/2.</text>
</comment>
<evidence type="ECO:0000256" key="3">
    <source>
        <dbReference type="ARBA" id="ARBA00007947"/>
    </source>
</evidence>
<accession>A0A0F5YKG7</accession>
<feature type="binding site" evidence="18">
    <location>
        <position position="164"/>
    </location>
    <ligand>
        <name>UDP-N-acetyl-alpha-D-glucosamine</name>
        <dbReference type="ChEBI" id="CHEBI:57705"/>
    </ligand>
</feature>
<keyword evidence="9 18" id="KW-0460">Magnesium</keyword>
<dbReference type="InterPro" id="IPR038009">
    <property type="entry name" value="GlmU_C_LbH"/>
</dbReference>
<comment type="similarity">
    <text evidence="2 18">In the C-terminal section; belongs to the transferase hexapeptide repeat family.</text>
</comment>
<comment type="caution">
    <text evidence="18">Lacks conserved residue(s) required for the propagation of feature annotation.</text>
</comment>
<evidence type="ECO:0000313" key="21">
    <source>
        <dbReference type="EMBL" id="KMW70820.1"/>
    </source>
</evidence>
<dbReference type="NCBIfam" id="TIGR01173">
    <property type="entry name" value="glmU"/>
    <property type="match status" value="1"/>
</dbReference>
<dbReference type="GO" id="GO:0031470">
    <property type="term" value="C:carboxysome"/>
    <property type="evidence" value="ECO:0007669"/>
    <property type="project" value="UniProtKB-ARBA"/>
</dbReference>
<comment type="subcellular location">
    <subcellularLocation>
        <location evidence="1 18">Cytoplasm</location>
    </subcellularLocation>
</comment>
<dbReference type="InterPro" id="IPR025877">
    <property type="entry name" value="MobA-like_NTP_Trfase"/>
</dbReference>
<dbReference type="RefSeq" id="WP_046277117.1">
    <property type="nucleotide sequence ID" value="NZ_LATL02000056.1"/>
</dbReference>
<comment type="function">
    <text evidence="17 18">Catalyzes the last two sequential reactions in the de novo biosynthetic pathway for UDP-N-acetylglucosamine (UDP-GlcNAc). The C-terminal domain catalyzes the transfer of acetyl group from acetyl coenzyme A to glucosamine-1-phosphate (GlcN-1-P) to produce N-acetylglucosamine-1-phosphate (GlcNAc-1-P), which is converted into UDP-GlcNAc by the transfer of uridine 5-monophosphate (from uridine 5-triphosphate), a reaction catalyzed by the N-terminal domain.</text>
</comment>
<evidence type="ECO:0000259" key="19">
    <source>
        <dbReference type="Pfam" id="PF12804"/>
    </source>
</evidence>
<dbReference type="InterPro" id="IPR005882">
    <property type="entry name" value="Bifunctional_GlmU"/>
</dbReference>
<dbReference type="Pfam" id="PF00132">
    <property type="entry name" value="Hexapep"/>
    <property type="match status" value="2"/>
</dbReference>
<evidence type="ECO:0000256" key="5">
    <source>
        <dbReference type="ARBA" id="ARBA00022679"/>
    </source>
</evidence>
<evidence type="ECO:0000256" key="13">
    <source>
        <dbReference type="ARBA" id="ARBA00023315"/>
    </source>
</evidence>
<dbReference type="GO" id="GO:0009252">
    <property type="term" value="P:peptidoglycan biosynthetic process"/>
    <property type="evidence" value="ECO:0007669"/>
    <property type="project" value="UniProtKB-UniRule"/>
</dbReference>
<dbReference type="EMBL" id="LATL02000056">
    <property type="protein sequence ID" value="KMW70820.1"/>
    <property type="molecule type" value="Genomic_DNA"/>
</dbReference>
<feature type="binding site" evidence="18">
    <location>
        <position position="445"/>
    </location>
    <ligand>
        <name>acetyl-CoA</name>
        <dbReference type="ChEBI" id="CHEBI:57288"/>
    </ligand>
</feature>
<dbReference type="GO" id="GO:0000902">
    <property type="term" value="P:cell morphogenesis"/>
    <property type="evidence" value="ECO:0007669"/>
    <property type="project" value="UniProtKB-UniRule"/>
</dbReference>
<comment type="similarity">
    <text evidence="3 18">In the N-terminal section; belongs to the N-acetylglucosamine-1-phosphate uridyltransferase family.</text>
</comment>
<comment type="catalytic activity">
    <reaction evidence="16 18">
        <text>N-acetyl-alpha-D-glucosamine 1-phosphate + UTP + H(+) = UDP-N-acetyl-alpha-D-glucosamine + diphosphate</text>
        <dbReference type="Rhea" id="RHEA:13509"/>
        <dbReference type="ChEBI" id="CHEBI:15378"/>
        <dbReference type="ChEBI" id="CHEBI:33019"/>
        <dbReference type="ChEBI" id="CHEBI:46398"/>
        <dbReference type="ChEBI" id="CHEBI:57705"/>
        <dbReference type="ChEBI" id="CHEBI:57776"/>
        <dbReference type="EC" id="2.7.7.23"/>
    </reaction>
</comment>
<evidence type="ECO:0000256" key="8">
    <source>
        <dbReference type="ARBA" id="ARBA00022737"/>
    </source>
</evidence>
<dbReference type="GO" id="GO:0003977">
    <property type="term" value="F:UDP-N-acetylglucosamine diphosphorylase activity"/>
    <property type="evidence" value="ECO:0007669"/>
    <property type="project" value="UniProtKB-UniRule"/>
</dbReference>
<comment type="catalytic activity">
    <reaction evidence="15 18">
        <text>alpha-D-glucosamine 1-phosphate + acetyl-CoA = N-acetyl-alpha-D-glucosamine 1-phosphate + CoA + H(+)</text>
        <dbReference type="Rhea" id="RHEA:13725"/>
        <dbReference type="ChEBI" id="CHEBI:15378"/>
        <dbReference type="ChEBI" id="CHEBI:57287"/>
        <dbReference type="ChEBI" id="CHEBI:57288"/>
        <dbReference type="ChEBI" id="CHEBI:57776"/>
        <dbReference type="ChEBI" id="CHEBI:58516"/>
        <dbReference type="EC" id="2.3.1.157"/>
    </reaction>
</comment>
<feature type="binding site" evidence="18">
    <location>
        <position position="233"/>
    </location>
    <ligand>
        <name>UDP-N-acetyl-alpha-D-glucosamine</name>
        <dbReference type="ChEBI" id="CHEBI:57705"/>
    </ligand>
</feature>
<feature type="active site" description="Proton acceptor" evidence="18">
    <location>
        <position position="368"/>
    </location>
</feature>
<feature type="binding site" evidence="18">
    <location>
        <begin position="7"/>
        <end position="10"/>
    </location>
    <ligand>
        <name>UDP-N-acetyl-alpha-D-glucosamine</name>
        <dbReference type="ChEBI" id="CHEBI:57705"/>
    </ligand>
</feature>
<feature type="binding site" evidence="18">
    <location>
        <position position="371"/>
    </location>
    <ligand>
        <name>UDP-N-acetyl-alpha-D-glucosamine</name>
        <dbReference type="ChEBI" id="CHEBI:57705"/>
    </ligand>
</feature>
<dbReference type="NCBIfam" id="NF010940">
    <property type="entry name" value="PRK14360.1"/>
    <property type="match status" value="1"/>
</dbReference>
<dbReference type="InterPro" id="IPR011004">
    <property type="entry name" value="Trimer_LpxA-like_sf"/>
</dbReference>
<organism evidence="20 22">
    <name type="scientific">Limnoraphis robusta CS-951</name>
    <dbReference type="NCBI Taxonomy" id="1637645"/>
    <lineage>
        <taxon>Bacteria</taxon>
        <taxon>Bacillati</taxon>
        <taxon>Cyanobacteriota</taxon>
        <taxon>Cyanophyceae</taxon>
        <taxon>Oscillatoriophycideae</taxon>
        <taxon>Oscillatoriales</taxon>
        <taxon>Sirenicapillariaceae</taxon>
        <taxon>Limnoraphis</taxon>
    </lineage>
</organism>
<feature type="binding site" evidence="18">
    <location>
        <position position="428"/>
    </location>
    <ligand>
        <name>acetyl-CoA</name>
        <dbReference type="ChEBI" id="CHEBI:57288"/>
    </ligand>
</feature>
<dbReference type="EMBL" id="LATL02000097">
    <property type="protein sequence ID" value="KKD39414.1"/>
    <property type="molecule type" value="Genomic_DNA"/>
</dbReference>
<feature type="binding site" evidence="18">
    <location>
        <position position="233"/>
    </location>
    <ligand>
        <name>Mg(2+)</name>
        <dbReference type="ChEBI" id="CHEBI:18420"/>
    </ligand>
</feature>
<dbReference type="Gene3D" id="3.90.550.10">
    <property type="entry name" value="Spore Coat Polysaccharide Biosynthesis Protein SpsA, Chain A"/>
    <property type="match status" value="1"/>
</dbReference>
<evidence type="ECO:0000256" key="15">
    <source>
        <dbReference type="ARBA" id="ARBA00048247"/>
    </source>
</evidence>
<dbReference type="AlphaFoldDB" id="A0A0F5YKG7"/>
<evidence type="ECO:0000256" key="16">
    <source>
        <dbReference type="ARBA" id="ARBA00048493"/>
    </source>
</evidence>
<feature type="binding site" evidence="18">
    <location>
        <position position="385"/>
    </location>
    <ligand>
        <name>acetyl-CoA</name>
        <dbReference type="ChEBI" id="CHEBI:57288"/>
    </ligand>
</feature>
<comment type="caution">
    <text evidence="20">The sequence shown here is derived from an EMBL/GenBank/DDBJ whole genome shotgun (WGS) entry which is preliminary data.</text>
</comment>